<evidence type="ECO:0000313" key="1">
    <source>
        <dbReference type="EMBL" id="KAF7141832.1"/>
    </source>
</evidence>
<dbReference type="AlphaFoldDB" id="A0A834GYC5"/>
<gene>
    <name evidence="1" type="ORF">RHSIM_Rhsim06G0228200</name>
</gene>
<accession>A0A834GYC5</accession>
<proteinExistence type="predicted"/>
<protein>
    <submittedName>
        <fullName evidence="1">Uncharacterized protein</fullName>
    </submittedName>
</protein>
<dbReference type="OrthoDB" id="10322992at2759"/>
<keyword evidence="2" id="KW-1185">Reference proteome</keyword>
<name>A0A834GYC5_RHOSS</name>
<dbReference type="Proteomes" id="UP000626092">
    <property type="component" value="Unassembled WGS sequence"/>
</dbReference>
<reference evidence="1" key="1">
    <citation type="submission" date="2019-11" db="EMBL/GenBank/DDBJ databases">
        <authorList>
            <person name="Liu Y."/>
            <person name="Hou J."/>
            <person name="Li T.-Q."/>
            <person name="Guan C.-H."/>
            <person name="Wu X."/>
            <person name="Wu H.-Z."/>
            <person name="Ling F."/>
            <person name="Zhang R."/>
            <person name="Shi X.-G."/>
            <person name="Ren J.-P."/>
            <person name="Chen E.-F."/>
            <person name="Sun J.-M."/>
        </authorList>
    </citation>
    <scope>NUCLEOTIDE SEQUENCE</scope>
    <source>
        <strain evidence="1">Adult_tree_wgs_1</strain>
        <tissue evidence="1">Leaves</tissue>
    </source>
</reference>
<comment type="caution">
    <text evidence="1">The sequence shown here is derived from an EMBL/GenBank/DDBJ whole genome shotgun (WGS) entry which is preliminary data.</text>
</comment>
<evidence type="ECO:0000313" key="2">
    <source>
        <dbReference type="Proteomes" id="UP000626092"/>
    </source>
</evidence>
<organism evidence="1 2">
    <name type="scientific">Rhododendron simsii</name>
    <name type="common">Sims's rhododendron</name>
    <dbReference type="NCBI Taxonomy" id="118357"/>
    <lineage>
        <taxon>Eukaryota</taxon>
        <taxon>Viridiplantae</taxon>
        <taxon>Streptophyta</taxon>
        <taxon>Embryophyta</taxon>
        <taxon>Tracheophyta</taxon>
        <taxon>Spermatophyta</taxon>
        <taxon>Magnoliopsida</taxon>
        <taxon>eudicotyledons</taxon>
        <taxon>Gunneridae</taxon>
        <taxon>Pentapetalae</taxon>
        <taxon>asterids</taxon>
        <taxon>Ericales</taxon>
        <taxon>Ericaceae</taxon>
        <taxon>Ericoideae</taxon>
        <taxon>Rhodoreae</taxon>
        <taxon>Rhododendron</taxon>
    </lineage>
</organism>
<dbReference type="EMBL" id="WJXA01000006">
    <property type="protein sequence ID" value="KAF7141832.1"/>
    <property type="molecule type" value="Genomic_DNA"/>
</dbReference>
<sequence>MLLAFGGDCYGEVGENTGEEAADDEGTVINLADWDEGWGERRAKLEAIKKRRAMEPCCDGKLVFDAGRVAALLALGISAPLSNEKHTFIAPQLFLLGSLTSKGKSHSYMLKMVQLIMPSIGNLVLLNPNVS</sequence>